<dbReference type="AlphaFoldDB" id="A0A381P3J1"/>
<evidence type="ECO:0000313" key="1">
    <source>
        <dbReference type="EMBL" id="SUZ61481.1"/>
    </source>
</evidence>
<sequence length="63" mass="6939">MAKMELEVGTCPTGVLLALKSVEGRMHQVTAIEMTNDEALEISKLIQQRVKENLESPEPSEAN</sequence>
<protein>
    <submittedName>
        <fullName evidence="1">Uncharacterized protein</fullName>
    </submittedName>
</protein>
<reference evidence="1" key="1">
    <citation type="submission" date="2018-05" db="EMBL/GenBank/DDBJ databases">
        <authorList>
            <person name="Lanie J.A."/>
            <person name="Ng W.-L."/>
            <person name="Kazmierczak K.M."/>
            <person name="Andrzejewski T.M."/>
            <person name="Davidsen T.M."/>
            <person name="Wayne K.J."/>
            <person name="Tettelin H."/>
            <person name="Glass J.I."/>
            <person name="Rusch D."/>
            <person name="Podicherti R."/>
            <person name="Tsui H.-C.T."/>
            <person name="Winkler M.E."/>
        </authorList>
    </citation>
    <scope>NUCLEOTIDE SEQUENCE</scope>
</reference>
<dbReference type="EMBL" id="UINC01000806">
    <property type="protein sequence ID" value="SUZ61481.1"/>
    <property type="molecule type" value="Genomic_DNA"/>
</dbReference>
<proteinExistence type="predicted"/>
<name>A0A381P3J1_9ZZZZ</name>
<accession>A0A381P3J1</accession>
<organism evidence="1">
    <name type="scientific">marine metagenome</name>
    <dbReference type="NCBI Taxonomy" id="408172"/>
    <lineage>
        <taxon>unclassified sequences</taxon>
        <taxon>metagenomes</taxon>
        <taxon>ecological metagenomes</taxon>
    </lineage>
</organism>
<gene>
    <name evidence="1" type="ORF">METZ01_LOCUS14335</name>
</gene>